<dbReference type="EMBL" id="JARKIF010000006">
    <property type="protein sequence ID" value="KAJ7636384.1"/>
    <property type="molecule type" value="Genomic_DNA"/>
</dbReference>
<evidence type="ECO:0000313" key="2">
    <source>
        <dbReference type="Proteomes" id="UP001221142"/>
    </source>
</evidence>
<sequence length="485" mass="54423">MRTDLALELKLHIADHLPKSALSSLCATSRMHHVQLMPGLYSCIDMTHDQDGTERGLKLIETLHLPHNRRSANLTHPATLIRELKLYFWFPESRNYSVCRCLGLRNMPATDNHRFVFFTDTVVSLLRKRPDFGCLQEILICPFDLYPSMRQTKFQFLEIPGLKSLVYKEPIHHGNWDDSLVESFLRSLCLVPSIISAINALHFPCLEAARIRLFLNALDDGQEADFRPFLATHASLRDVSIPLGRTALPRDALPLLEVFAGHTHDFLKTCDGTRPLQQVAISLYDEDYAEGNNDVANPIANTDAILAALLLHAPSLSHLALVNRPIHYNPTFLHALVENDDEFSFFGLPLSQVQLIAQRAPRLTHLELHIMTAGDLIGLTTLIGLEYLKIHLRLALPGARGDEILFQDLEGVRDALNRLLVPVLLRLREVVVGVIGLSDPHEDESEPGDRVAYNMGHVFRIVPPTGADREAVMVGIVTYTRSLLS</sequence>
<proteinExistence type="predicted"/>
<accession>A0AAD7C2V4</accession>
<evidence type="ECO:0000313" key="1">
    <source>
        <dbReference type="EMBL" id="KAJ7636384.1"/>
    </source>
</evidence>
<keyword evidence="2" id="KW-1185">Reference proteome</keyword>
<dbReference type="AlphaFoldDB" id="A0AAD7C2V4"/>
<name>A0AAD7C2V4_9AGAR</name>
<gene>
    <name evidence="1" type="ORF">FB45DRAFT_1138011</name>
</gene>
<reference evidence="1" key="1">
    <citation type="submission" date="2023-03" db="EMBL/GenBank/DDBJ databases">
        <title>Massive genome expansion in bonnet fungi (Mycena s.s.) driven by repeated elements and novel gene families across ecological guilds.</title>
        <authorList>
            <consortium name="Lawrence Berkeley National Laboratory"/>
            <person name="Harder C.B."/>
            <person name="Miyauchi S."/>
            <person name="Viragh M."/>
            <person name="Kuo A."/>
            <person name="Thoen E."/>
            <person name="Andreopoulos B."/>
            <person name="Lu D."/>
            <person name="Skrede I."/>
            <person name="Drula E."/>
            <person name="Henrissat B."/>
            <person name="Morin E."/>
            <person name="Kohler A."/>
            <person name="Barry K."/>
            <person name="LaButti K."/>
            <person name="Morin E."/>
            <person name="Salamov A."/>
            <person name="Lipzen A."/>
            <person name="Mereny Z."/>
            <person name="Hegedus B."/>
            <person name="Baldrian P."/>
            <person name="Stursova M."/>
            <person name="Weitz H."/>
            <person name="Taylor A."/>
            <person name="Grigoriev I.V."/>
            <person name="Nagy L.G."/>
            <person name="Martin F."/>
            <person name="Kauserud H."/>
        </authorList>
    </citation>
    <scope>NUCLEOTIDE SEQUENCE</scope>
    <source>
        <strain evidence="1">9284</strain>
    </source>
</reference>
<organism evidence="1 2">
    <name type="scientific">Roridomyces roridus</name>
    <dbReference type="NCBI Taxonomy" id="1738132"/>
    <lineage>
        <taxon>Eukaryota</taxon>
        <taxon>Fungi</taxon>
        <taxon>Dikarya</taxon>
        <taxon>Basidiomycota</taxon>
        <taxon>Agaricomycotina</taxon>
        <taxon>Agaricomycetes</taxon>
        <taxon>Agaricomycetidae</taxon>
        <taxon>Agaricales</taxon>
        <taxon>Marasmiineae</taxon>
        <taxon>Mycenaceae</taxon>
        <taxon>Roridomyces</taxon>
    </lineage>
</organism>
<comment type="caution">
    <text evidence="1">The sequence shown here is derived from an EMBL/GenBank/DDBJ whole genome shotgun (WGS) entry which is preliminary data.</text>
</comment>
<protein>
    <submittedName>
        <fullName evidence="1">Uncharacterized protein</fullName>
    </submittedName>
</protein>
<dbReference type="Proteomes" id="UP001221142">
    <property type="component" value="Unassembled WGS sequence"/>
</dbReference>